<dbReference type="EMBL" id="MGHD01000007">
    <property type="protein sequence ID" value="OGM60213.1"/>
    <property type="molecule type" value="Genomic_DNA"/>
</dbReference>
<comment type="caution">
    <text evidence="1">The sequence shown here is derived from an EMBL/GenBank/DDBJ whole genome shotgun (WGS) entry which is preliminary data.</text>
</comment>
<dbReference type="STRING" id="1802517.A2892_04155"/>
<organism evidence="1 2">
    <name type="scientific">Candidatus Woesebacteria bacterium RIFCSPLOWO2_01_FULL_39_10b</name>
    <dbReference type="NCBI Taxonomy" id="1802517"/>
    <lineage>
        <taxon>Bacteria</taxon>
        <taxon>Candidatus Woeseibacteriota</taxon>
    </lineage>
</organism>
<dbReference type="AlphaFoldDB" id="A0A1F8B855"/>
<dbReference type="InterPro" id="IPR015797">
    <property type="entry name" value="NUDIX_hydrolase-like_dom_sf"/>
</dbReference>
<reference evidence="1 2" key="1">
    <citation type="journal article" date="2016" name="Nat. Commun.">
        <title>Thousands of microbial genomes shed light on interconnected biogeochemical processes in an aquifer system.</title>
        <authorList>
            <person name="Anantharaman K."/>
            <person name="Brown C.T."/>
            <person name="Hug L.A."/>
            <person name="Sharon I."/>
            <person name="Castelle C.J."/>
            <person name="Probst A.J."/>
            <person name="Thomas B.C."/>
            <person name="Singh A."/>
            <person name="Wilkins M.J."/>
            <person name="Karaoz U."/>
            <person name="Brodie E.L."/>
            <person name="Williams K.H."/>
            <person name="Hubbard S.S."/>
            <person name="Banfield J.F."/>
        </authorList>
    </citation>
    <scope>NUCLEOTIDE SEQUENCE [LARGE SCALE GENOMIC DNA]</scope>
</reference>
<gene>
    <name evidence="1" type="ORF">A2892_04155</name>
</gene>
<evidence type="ECO:0000313" key="1">
    <source>
        <dbReference type="EMBL" id="OGM60213.1"/>
    </source>
</evidence>
<dbReference type="Gene3D" id="3.90.79.10">
    <property type="entry name" value="Nucleoside Triphosphate Pyrophosphohydrolase"/>
    <property type="match status" value="1"/>
</dbReference>
<evidence type="ECO:0008006" key="3">
    <source>
        <dbReference type="Google" id="ProtNLM"/>
    </source>
</evidence>
<evidence type="ECO:0000313" key="2">
    <source>
        <dbReference type="Proteomes" id="UP000176404"/>
    </source>
</evidence>
<proteinExistence type="predicted"/>
<dbReference type="SUPFAM" id="SSF55811">
    <property type="entry name" value="Nudix"/>
    <property type="match status" value="1"/>
</dbReference>
<name>A0A1F8B855_9BACT</name>
<accession>A0A1F8B855</accession>
<protein>
    <recommendedName>
        <fullName evidence="3">Nudix hydrolase domain-containing protein</fullName>
    </recommendedName>
</protein>
<dbReference type="Proteomes" id="UP000176404">
    <property type="component" value="Unassembled WGS sequence"/>
</dbReference>
<sequence>MILVSVAVLFKGGKHGRKESWFLVKNPEEDRWEMPKVTVRKGESSVRAALRMIAEKGAMTTKVINEVGRAGGVTTLNGKILPQRYLYYFMKLRFFSKECVGFPECLWLEYAQAVKKVSSKREKIMLKQARKMYKKWRKEIKNKKN</sequence>